<dbReference type="Proteomes" id="UP000054350">
    <property type="component" value="Unassembled WGS sequence"/>
</dbReference>
<name>A0A0L0SMG4_ALLM3</name>
<sequence>MLIASSCIQTSATTMVDLHQESLSGTILPPEPGEHRLDTLPSELLVDISNQVYAQAAGDTDHQNSTAGRCSALRALRALAATCSRIRIVALRAICKHFVVAHYVNSEGQPFPLALSSDAVPLLRFELDRYCRRCRSRRRLDPWMWCTVDPVIDSDPISPTCTLTGGAVPPQTIRVPASWITDVALARTKFGANNCGRVARGTAAGLSVAKCEELASALPCLRRVHVDASAEAMDIMSFMAAAQEQVTLLTFATTRPVPPLTFFSFLHLRTLGFSGMSGLDVTFPETLALRTLVIESAIQTTNRLTLERFLGLVAEVETLIVARNLREFENLRLLRQQDAPIENLRSLMRLRRATAPLYFINEWLTDALPGLTKLTILNDTTSSSLPNFAAMANLTSLILDNCGASSLALRPEDVLALAQLLHLGRLVAHLKDAVILSPPRDQRFGYTISATPSFAAVQLKLSGLPTVFPALVTAKGSAIFFMLLAPTTLPTLRVACVQLDPLAPARGKTCADLSFPSLPLLSVLTIDQDDAAAKTQWTVPSLAAFPRLQYLKWTDLTGETGHASLTHPTLRQLDVNVRLWNQLAPAVTAPCLSSLILRKGTDRMPIVRLPSLPSLRRIVLDNVFLSGGVAKFLMRMRNVTLDNTGPVGVHAADTPVFRWIYTADNAAAWDLVARAAMVKKSAIQSVVVQVLEEEVDMDRINLLMRWASRVGVGRVELVESPGTWVEKVRRTWGNSWPEVLIV</sequence>
<dbReference type="SUPFAM" id="SSF52058">
    <property type="entry name" value="L domain-like"/>
    <property type="match status" value="1"/>
</dbReference>
<gene>
    <name evidence="1" type="ORF">AMAG_08672</name>
</gene>
<organism evidence="1 2">
    <name type="scientific">Allomyces macrogynus (strain ATCC 38327)</name>
    <name type="common">Allomyces javanicus var. macrogynus</name>
    <dbReference type="NCBI Taxonomy" id="578462"/>
    <lineage>
        <taxon>Eukaryota</taxon>
        <taxon>Fungi</taxon>
        <taxon>Fungi incertae sedis</taxon>
        <taxon>Blastocladiomycota</taxon>
        <taxon>Blastocladiomycetes</taxon>
        <taxon>Blastocladiales</taxon>
        <taxon>Blastocladiaceae</taxon>
        <taxon>Allomyces</taxon>
    </lineage>
</organism>
<dbReference type="InterPro" id="IPR032675">
    <property type="entry name" value="LRR_dom_sf"/>
</dbReference>
<dbReference type="Gene3D" id="3.80.10.10">
    <property type="entry name" value="Ribonuclease Inhibitor"/>
    <property type="match status" value="1"/>
</dbReference>
<proteinExistence type="predicted"/>
<dbReference type="OrthoDB" id="5756671at2759"/>
<keyword evidence="2" id="KW-1185">Reference proteome</keyword>
<evidence type="ECO:0000313" key="1">
    <source>
        <dbReference type="EMBL" id="KNE63564.1"/>
    </source>
</evidence>
<accession>A0A0L0SMG4</accession>
<dbReference type="VEuPathDB" id="FungiDB:AMAG_08672"/>
<protein>
    <submittedName>
        <fullName evidence="1">Uncharacterized protein</fullName>
    </submittedName>
</protein>
<dbReference type="EMBL" id="GG745342">
    <property type="protein sequence ID" value="KNE63564.1"/>
    <property type="molecule type" value="Genomic_DNA"/>
</dbReference>
<reference evidence="2" key="2">
    <citation type="submission" date="2009-11" db="EMBL/GenBank/DDBJ databases">
        <title>The Genome Sequence of Allomyces macrogynus strain ATCC 38327.</title>
        <authorList>
            <consortium name="The Broad Institute Genome Sequencing Platform"/>
            <person name="Russ C."/>
            <person name="Cuomo C."/>
            <person name="Shea T."/>
            <person name="Young S.K."/>
            <person name="Zeng Q."/>
            <person name="Koehrsen M."/>
            <person name="Haas B."/>
            <person name="Borodovsky M."/>
            <person name="Guigo R."/>
            <person name="Alvarado L."/>
            <person name="Berlin A."/>
            <person name="Borenstein D."/>
            <person name="Chen Z."/>
            <person name="Engels R."/>
            <person name="Freedman E."/>
            <person name="Gellesch M."/>
            <person name="Goldberg J."/>
            <person name="Griggs A."/>
            <person name="Gujja S."/>
            <person name="Heiman D."/>
            <person name="Hepburn T."/>
            <person name="Howarth C."/>
            <person name="Jen D."/>
            <person name="Larson L."/>
            <person name="Lewis B."/>
            <person name="Mehta T."/>
            <person name="Park D."/>
            <person name="Pearson M."/>
            <person name="Roberts A."/>
            <person name="Saif S."/>
            <person name="Shenoy N."/>
            <person name="Sisk P."/>
            <person name="Stolte C."/>
            <person name="Sykes S."/>
            <person name="Walk T."/>
            <person name="White J."/>
            <person name="Yandava C."/>
            <person name="Burger G."/>
            <person name="Gray M.W."/>
            <person name="Holland P.W.H."/>
            <person name="King N."/>
            <person name="Lang F.B.F."/>
            <person name="Roger A.J."/>
            <person name="Ruiz-Trillo I."/>
            <person name="Lander E."/>
            <person name="Nusbaum C."/>
        </authorList>
    </citation>
    <scope>NUCLEOTIDE SEQUENCE [LARGE SCALE GENOMIC DNA]</scope>
    <source>
        <strain evidence="2">ATCC 38327</strain>
    </source>
</reference>
<reference evidence="1 2" key="1">
    <citation type="submission" date="2009-11" db="EMBL/GenBank/DDBJ databases">
        <title>Annotation of Allomyces macrogynus ATCC 38327.</title>
        <authorList>
            <consortium name="The Broad Institute Genome Sequencing Platform"/>
            <person name="Russ C."/>
            <person name="Cuomo C."/>
            <person name="Burger G."/>
            <person name="Gray M.W."/>
            <person name="Holland P.W.H."/>
            <person name="King N."/>
            <person name="Lang F.B.F."/>
            <person name="Roger A.J."/>
            <person name="Ruiz-Trillo I."/>
            <person name="Young S.K."/>
            <person name="Zeng Q."/>
            <person name="Gargeya S."/>
            <person name="Fitzgerald M."/>
            <person name="Haas B."/>
            <person name="Abouelleil A."/>
            <person name="Alvarado L."/>
            <person name="Arachchi H.M."/>
            <person name="Berlin A."/>
            <person name="Chapman S.B."/>
            <person name="Gearin G."/>
            <person name="Goldberg J."/>
            <person name="Griggs A."/>
            <person name="Gujja S."/>
            <person name="Hansen M."/>
            <person name="Heiman D."/>
            <person name="Howarth C."/>
            <person name="Larimer J."/>
            <person name="Lui A."/>
            <person name="MacDonald P.J.P."/>
            <person name="McCowen C."/>
            <person name="Montmayeur A."/>
            <person name="Murphy C."/>
            <person name="Neiman D."/>
            <person name="Pearson M."/>
            <person name="Priest M."/>
            <person name="Roberts A."/>
            <person name="Saif S."/>
            <person name="Shea T."/>
            <person name="Sisk P."/>
            <person name="Stolte C."/>
            <person name="Sykes S."/>
            <person name="Wortman J."/>
            <person name="Nusbaum C."/>
            <person name="Birren B."/>
        </authorList>
    </citation>
    <scope>NUCLEOTIDE SEQUENCE [LARGE SCALE GENOMIC DNA]</scope>
    <source>
        <strain evidence="1 2">ATCC 38327</strain>
    </source>
</reference>
<dbReference type="AlphaFoldDB" id="A0A0L0SMG4"/>
<evidence type="ECO:0000313" key="2">
    <source>
        <dbReference type="Proteomes" id="UP000054350"/>
    </source>
</evidence>